<gene>
    <name evidence="1" type="ORF">GLV81_18545</name>
</gene>
<reference evidence="1 2" key="1">
    <citation type="submission" date="2019-11" db="EMBL/GenBank/DDBJ databases">
        <authorList>
            <person name="Im W.T."/>
        </authorList>
    </citation>
    <scope>NUCLEOTIDE SEQUENCE [LARGE SCALE GENOMIC DNA]</scope>
    <source>
        <strain evidence="1 2">SB-02</strain>
    </source>
</reference>
<dbReference type="Proteomes" id="UP000426027">
    <property type="component" value="Chromosome"/>
</dbReference>
<dbReference type="RefSeq" id="WP_157480447.1">
    <property type="nucleotide sequence ID" value="NZ_CP046566.1"/>
</dbReference>
<keyword evidence="2" id="KW-1185">Reference proteome</keyword>
<dbReference type="SUPFAM" id="SSF49464">
    <property type="entry name" value="Carboxypeptidase regulatory domain-like"/>
    <property type="match status" value="1"/>
</dbReference>
<evidence type="ECO:0000313" key="2">
    <source>
        <dbReference type="Proteomes" id="UP000426027"/>
    </source>
</evidence>
<dbReference type="InterPro" id="IPR008969">
    <property type="entry name" value="CarboxyPept-like_regulatory"/>
</dbReference>
<accession>A0A6I6GDH2</accession>
<proteinExistence type="predicted"/>
<dbReference type="KEGG" id="fls:GLV81_18545"/>
<evidence type="ECO:0000313" key="1">
    <source>
        <dbReference type="EMBL" id="QGW29853.1"/>
    </source>
</evidence>
<protein>
    <recommendedName>
        <fullName evidence="3">Carboxypeptidase-like regulatory domain-containing protein</fullName>
    </recommendedName>
</protein>
<sequence>MFELARRSRPKIFLQGIVQDSVQKKEIRSASIRNVFSGTTVVSRSDGKFTIAVQKGNILAVAASGYLSDTLTITDSILASGFIILQLNLLPATLPGATVSAGLNPYQIDSISRRKAFLATVGEARITTVSRTNELGFGVGINIDRFSKREKNKRAARTLFDITEEDAYINFRWNENIVNKYTKFTGDTLVEFMQANRPTWEWLRKHPLEEDLLYYINQRLKSYFKRNDN</sequence>
<organism evidence="1 2">
    <name type="scientific">Phnomibacter ginsenosidimutans</name>
    <dbReference type="NCBI Taxonomy" id="2676868"/>
    <lineage>
        <taxon>Bacteria</taxon>
        <taxon>Pseudomonadati</taxon>
        <taxon>Bacteroidota</taxon>
        <taxon>Chitinophagia</taxon>
        <taxon>Chitinophagales</taxon>
        <taxon>Chitinophagaceae</taxon>
        <taxon>Phnomibacter</taxon>
    </lineage>
</organism>
<dbReference type="EMBL" id="CP046566">
    <property type="protein sequence ID" value="QGW29853.1"/>
    <property type="molecule type" value="Genomic_DNA"/>
</dbReference>
<evidence type="ECO:0008006" key="3">
    <source>
        <dbReference type="Google" id="ProtNLM"/>
    </source>
</evidence>
<name>A0A6I6GDH2_9BACT</name>
<dbReference type="AlphaFoldDB" id="A0A6I6GDH2"/>